<keyword evidence="2" id="KW-1185">Reference proteome</keyword>
<accession>A0AAN8E4L4</accession>
<comment type="caution">
    <text evidence="1">The sequence shown here is derived from an EMBL/GenBank/DDBJ whole genome shotgun (WGS) entry which is preliminary data.</text>
</comment>
<name>A0AAN8E4L4_CHAGU</name>
<gene>
    <name evidence="1" type="ORF">CgunFtcFv8_004882</name>
</gene>
<reference evidence="1 2" key="1">
    <citation type="journal article" date="2023" name="Mol. Biol. Evol.">
        <title>Genomics of Secondarily Temperate Adaptation in the Only Non-Antarctic Icefish.</title>
        <authorList>
            <person name="Rivera-Colon A.G."/>
            <person name="Rayamajhi N."/>
            <person name="Minhas B.F."/>
            <person name="Madrigal G."/>
            <person name="Bilyk K.T."/>
            <person name="Yoon V."/>
            <person name="Hune M."/>
            <person name="Gregory S."/>
            <person name="Cheng C.H.C."/>
            <person name="Catchen J.M."/>
        </authorList>
    </citation>
    <scope>NUCLEOTIDE SEQUENCE [LARGE SCALE GENOMIC DNA]</scope>
    <source>
        <tissue evidence="1">White muscle</tissue>
    </source>
</reference>
<evidence type="ECO:0000313" key="1">
    <source>
        <dbReference type="EMBL" id="KAK5933239.1"/>
    </source>
</evidence>
<dbReference type="EMBL" id="JAURVH010001515">
    <property type="protein sequence ID" value="KAK5933239.1"/>
    <property type="molecule type" value="Genomic_DNA"/>
</dbReference>
<evidence type="ECO:0000313" key="2">
    <source>
        <dbReference type="Proteomes" id="UP001331515"/>
    </source>
</evidence>
<dbReference type="AlphaFoldDB" id="A0AAN8E4L4"/>
<dbReference type="Proteomes" id="UP001331515">
    <property type="component" value="Unassembled WGS sequence"/>
</dbReference>
<organism evidence="1 2">
    <name type="scientific">Champsocephalus gunnari</name>
    <name type="common">Mackerel icefish</name>
    <dbReference type="NCBI Taxonomy" id="52237"/>
    <lineage>
        <taxon>Eukaryota</taxon>
        <taxon>Metazoa</taxon>
        <taxon>Chordata</taxon>
        <taxon>Craniata</taxon>
        <taxon>Vertebrata</taxon>
        <taxon>Euteleostomi</taxon>
        <taxon>Actinopterygii</taxon>
        <taxon>Neopterygii</taxon>
        <taxon>Teleostei</taxon>
        <taxon>Neoteleostei</taxon>
        <taxon>Acanthomorphata</taxon>
        <taxon>Eupercaria</taxon>
        <taxon>Perciformes</taxon>
        <taxon>Notothenioidei</taxon>
        <taxon>Channichthyidae</taxon>
        <taxon>Champsocephalus</taxon>
    </lineage>
</organism>
<protein>
    <submittedName>
        <fullName evidence="1">Uncharacterized protein</fullName>
    </submittedName>
</protein>
<proteinExistence type="predicted"/>
<sequence length="113" mass="12904">MVLEQQTDPERRCSEGFNLELKMKVNQELWLSRRIFTKTFDPVLHSGLPRYEPRPSPSPVSLKGVQCSDDPKACRKRWVFNCPLNISIEAEVFIIWGSLFQSLGATASKARPP</sequence>